<accession>A0AAW3CBP9</accession>
<sequence length="43" mass="4947">MSTFALLPLSLTQPLHYSALFRFIGAQLPRTVFLSSYFLLWKA</sequence>
<name>A0AAW3CBP9_9TRYP</name>
<evidence type="ECO:0000313" key="2">
    <source>
        <dbReference type="Proteomes" id="UP001500493"/>
    </source>
</evidence>
<protein>
    <submittedName>
        <fullName evidence="1">Uncharacterized protein</fullName>
    </submittedName>
</protein>
<reference evidence="1" key="1">
    <citation type="submission" date="2024-02" db="EMBL/GenBank/DDBJ databases">
        <title>FIRST GENOME SEQUENCES OF Leishmania (Viannia) shawi, Leishmania (Viannia) lindenbergi AND Leishmania (Viannia) utingensis.</title>
        <authorList>
            <person name="Resadore F."/>
            <person name="Custodio M.G.F."/>
            <person name="Boite M.C."/>
            <person name="Cupolillo E."/>
            <person name="Ferreira G.E.M."/>
        </authorList>
    </citation>
    <scope>NUCLEOTIDE SEQUENCE</scope>
    <source>
        <strain evidence="1">MHOM/BR/2013/18 LTA MLF</strain>
    </source>
</reference>
<dbReference type="AlphaFoldDB" id="A0AAW3CBP9"/>
<gene>
    <name evidence="1" type="ORF">Q4I32_000297</name>
</gene>
<organism evidence="1 2">
    <name type="scientific">Leishmania shawi</name>
    <dbReference type="NCBI Taxonomy" id="5680"/>
    <lineage>
        <taxon>Eukaryota</taxon>
        <taxon>Discoba</taxon>
        <taxon>Euglenozoa</taxon>
        <taxon>Kinetoplastea</taxon>
        <taxon>Metakinetoplastina</taxon>
        <taxon>Trypanosomatida</taxon>
        <taxon>Trypanosomatidae</taxon>
        <taxon>Leishmaniinae</taxon>
        <taxon>Leishmania</taxon>
        <taxon>Leishmania guyanensis species complex</taxon>
    </lineage>
</organism>
<comment type="caution">
    <text evidence="1">The sequence shown here is derived from an EMBL/GenBank/DDBJ whole genome shotgun (WGS) entry which is preliminary data.</text>
</comment>
<evidence type="ECO:0000313" key="1">
    <source>
        <dbReference type="EMBL" id="KAL0531796.1"/>
    </source>
</evidence>
<proteinExistence type="predicted"/>
<dbReference type="Proteomes" id="UP001500493">
    <property type="component" value="Unassembled WGS sequence"/>
</dbReference>
<dbReference type="EMBL" id="JBAMZJ010000001">
    <property type="protein sequence ID" value="KAL0531796.1"/>
    <property type="molecule type" value="Genomic_DNA"/>
</dbReference>